<evidence type="ECO:0000313" key="2">
    <source>
        <dbReference type="Proteomes" id="UP001596447"/>
    </source>
</evidence>
<dbReference type="EMBL" id="JBHTAR010000011">
    <property type="protein sequence ID" value="MFC7198946.1"/>
    <property type="molecule type" value="Genomic_DNA"/>
</dbReference>
<name>A0ABD5Z191_9EURY</name>
<protein>
    <submittedName>
        <fullName evidence="1">Uncharacterized protein</fullName>
    </submittedName>
</protein>
<gene>
    <name evidence="1" type="ORF">ACFQJ9_05860</name>
</gene>
<sequence>MDIYTIVLDLHIDVVGNSVAFRDWDSVHAYALRDFTKRDTSTRAVDIESGIHVVAVTVIKVELDVGCRAVRRSRRRGFDKEIAVVDSRIDTETGSAGPLDGGRPPDGLVDVVVRAEVVVLFARWELFLENVRVALSVRIVPSDDLLVPGTDDGDGIEILFWNRKVGSRDLKACGDTLIGEDADCLFVRPV</sequence>
<dbReference type="RefSeq" id="WP_279530139.1">
    <property type="nucleotide sequence ID" value="NZ_CP122312.1"/>
</dbReference>
<keyword evidence="2" id="KW-1185">Reference proteome</keyword>
<evidence type="ECO:0000313" key="1">
    <source>
        <dbReference type="EMBL" id="MFC7198946.1"/>
    </source>
</evidence>
<dbReference type="Proteomes" id="UP001596447">
    <property type="component" value="Unassembled WGS sequence"/>
</dbReference>
<comment type="caution">
    <text evidence="1">The sequence shown here is derived from an EMBL/GenBank/DDBJ whole genome shotgun (WGS) entry which is preliminary data.</text>
</comment>
<proteinExistence type="predicted"/>
<dbReference type="AlphaFoldDB" id="A0ABD5Z191"/>
<accession>A0ABD5Z191</accession>
<reference evidence="1 2" key="1">
    <citation type="journal article" date="2019" name="Int. J. Syst. Evol. Microbiol.">
        <title>The Global Catalogue of Microorganisms (GCM) 10K type strain sequencing project: providing services to taxonomists for standard genome sequencing and annotation.</title>
        <authorList>
            <consortium name="The Broad Institute Genomics Platform"/>
            <consortium name="The Broad Institute Genome Sequencing Center for Infectious Disease"/>
            <person name="Wu L."/>
            <person name="Ma J."/>
        </authorList>
    </citation>
    <scope>NUCLEOTIDE SEQUENCE [LARGE SCALE GENOMIC DNA]</scope>
    <source>
        <strain evidence="1 2">XZGYJ-43</strain>
    </source>
</reference>
<organism evidence="1 2">
    <name type="scientific">Halospeciosus flavus</name>
    <dbReference type="NCBI Taxonomy" id="3032283"/>
    <lineage>
        <taxon>Archaea</taxon>
        <taxon>Methanobacteriati</taxon>
        <taxon>Methanobacteriota</taxon>
        <taxon>Stenosarchaea group</taxon>
        <taxon>Halobacteria</taxon>
        <taxon>Halobacteriales</taxon>
        <taxon>Halobacteriaceae</taxon>
        <taxon>Halospeciosus</taxon>
    </lineage>
</organism>